<dbReference type="EC" id="2.7.13.3" evidence="3"/>
<dbReference type="Proteomes" id="UP000198773">
    <property type="component" value="Unassembled WGS sequence"/>
</dbReference>
<gene>
    <name evidence="12" type="ORF">SAMN04488051_105275</name>
</gene>
<keyword evidence="10" id="KW-0812">Transmembrane</keyword>
<organism evidence="12 13">
    <name type="scientific">Alkalimonas amylolytica</name>
    <dbReference type="NCBI Taxonomy" id="152573"/>
    <lineage>
        <taxon>Bacteria</taxon>
        <taxon>Pseudomonadati</taxon>
        <taxon>Pseudomonadota</taxon>
        <taxon>Gammaproteobacteria</taxon>
        <taxon>Alkalimonas</taxon>
    </lineage>
</organism>
<dbReference type="Pfam" id="PF02518">
    <property type="entry name" value="HATPase_c"/>
    <property type="match status" value="1"/>
</dbReference>
<feature type="transmembrane region" description="Helical" evidence="10">
    <location>
        <begin position="124"/>
        <end position="146"/>
    </location>
</feature>
<proteinExistence type="predicted"/>
<dbReference type="AlphaFoldDB" id="A0A1H4DJI3"/>
<evidence type="ECO:0000256" key="7">
    <source>
        <dbReference type="ARBA" id="ARBA00022741"/>
    </source>
</evidence>
<dbReference type="STRING" id="152573.SAMN04488051_105275"/>
<evidence type="ECO:0000256" key="5">
    <source>
        <dbReference type="ARBA" id="ARBA00022553"/>
    </source>
</evidence>
<evidence type="ECO:0000256" key="9">
    <source>
        <dbReference type="ARBA" id="ARBA00022840"/>
    </source>
</evidence>
<reference evidence="12 13" key="1">
    <citation type="submission" date="2016-10" db="EMBL/GenBank/DDBJ databases">
        <authorList>
            <person name="de Groot N.N."/>
        </authorList>
    </citation>
    <scope>NUCLEOTIDE SEQUENCE [LARGE SCALE GENOMIC DNA]</scope>
    <source>
        <strain evidence="12 13">CGMCC 1.3430</strain>
    </source>
</reference>
<dbReference type="PRINTS" id="PR00344">
    <property type="entry name" value="BCTRLSENSOR"/>
</dbReference>
<name>A0A1H4DJI3_ALKAM</name>
<dbReference type="SUPFAM" id="SSF47384">
    <property type="entry name" value="Homodimeric domain of signal transducing histidine kinase"/>
    <property type="match status" value="1"/>
</dbReference>
<dbReference type="InterPro" id="IPR003661">
    <property type="entry name" value="HisK_dim/P_dom"/>
</dbReference>
<dbReference type="Gene3D" id="3.30.565.10">
    <property type="entry name" value="Histidine kinase-like ATPase, C-terminal domain"/>
    <property type="match status" value="1"/>
</dbReference>
<evidence type="ECO:0000259" key="11">
    <source>
        <dbReference type="PROSITE" id="PS50109"/>
    </source>
</evidence>
<evidence type="ECO:0000256" key="6">
    <source>
        <dbReference type="ARBA" id="ARBA00022679"/>
    </source>
</evidence>
<dbReference type="SUPFAM" id="SSF55874">
    <property type="entry name" value="ATPase domain of HSP90 chaperone/DNA topoisomerase II/histidine kinase"/>
    <property type="match status" value="1"/>
</dbReference>
<protein>
    <recommendedName>
        <fullName evidence="3">histidine kinase</fullName>
        <ecNumber evidence="3">2.7.13.3</ecNumber>
    </recommendedName>
</protein>
<comment type="subcellular location">
    <subcellularLocation>
        <location evidence="2">Cell membrane</location>
        <topology evidence="2">Multi-pass membrane protein</topology>
    </subcellularLocation>
</comment>
<dbReference type="OrthoDB" id="9804645at2"/>
<accession>A0A1H4DJI3</accession>
<dbReference type="GO" id="GO:0000155">
    <property type="term" value="F:phosphorelay sensor kinase activity"/>
    <property type="evidence" value="ECO:0007669"/>
    <property type="project" value="InterPro"/>
</dbReference>
<keyword evidence="5" id="KW-0597">Phosphoprotein</keyword>
<evidence type="ECO:0000256" key="10">
    <source>
        <dbReference type="SAM" id="Phobius"/>
    </source>
</evidence>
<keyword evidence="4" id="KW-1003">Cell membrane</keyword>
<evidence type="ECO:0000256" key="3">
    <source>
        <dbReference type="ARBA" id="ARBA00012438"/>
    </source>
</evidence>
<feature type="domain" description="Histidine kinase" evidence="11">
    <location>
        <begin position="202"/>
        <end position="405"/>
    </location>
</feature>
<evidence type="ECO:0000256" key="4">
    <source>
        <dbReference type="ARBA" id="ARBA00022475"/>
    </source>
</evidence>
<comment type="catalytic activity">
    <reaction evidence="1">
        <text>ATP + protein L-histidine = ADP + protein N-phospho-L-histidine.</text>
        <dbReference type="EC" id="2.7.13.3"/>
    </reaction>
</comment>
<keyword evidence="7" id="KW-0547">Nucleotide-binding</keyword>
<evidence type="ECO:0000256" key="1">
    <source>
        <dbReference type="ARBA" id="ARBA00000085"/>
    </source>
</evidence>
<dbReference type="SMART" id="SM00388">
    <property type="entry name" value="HisKA"/>
    <property type="match status" value="1"/>
</dbReference>
<dbReference type="Gene3D" id="1.10.287.130">
    <property type="match status" value="1"/>
</dbReference>
<dbReference type="RefSeq" id="WP_091343122.1">
    <property type="nucleotide sequence ID" value="NZ_FNRM01000005.1"/>
</dbReference>
<dbReference type="InterPro" id="IPR036890">
    <property type="entry name" value="HATPase_C_sf"/>
</dbReference>
<dbReference type="PANTHER" id="PTHR44936:SF10">
    <property type="entry name" value="SENSOR PROTEIN RSTB"/>
    <property type="match status" value="1"/>
</dbReference>
<evidence type="ECO:0000313" key="12">
    <source>
        <dbReference type="EMBL" id="SEA72590.1"/>
    </source>
</evidence>
<evidence type="ECO:0000313" key="13">
    <source>
        <dbReference type="Proteomes" id="UP000198773"/>
    </source>
</evidence>
<evidence type="ECO:0000256" key="8">
    <source>
        <dbReference type="ARBA" id="ARBA00022777"/>
    </source>
</evidence>
<keyword evidence="13" id="KW-1185">Reference proteome</keyword>
<dbReference type="InterPro" id="IPR036097">
    <property type="entry name" value="HisK_dim/P_sf"/>
</dbReference>
<keyword evidence="10" id="KW-1133">Transmembrane helix</keyword>
<dbReference type="GO" id="GO:0005524">
    <property type="term" value="F:ATP binding"/>
    <property type="evidence" value="ECO:0007669"/>
    <property type="project" value="UniProtKB-KW"/>
</dbReference>
<keyword evidence="8 12" id="KW-0418">Kinase</keyword>
<dbReference type="PANTHER" id="PTHR44936">
    <property type="entry name" value="SENSOR PROTEIN CREC"/>
    <property type="match status" value="1"/>
</dbReference>
<dbReference type="PROSITE" id="PS50109">
    <property type="entry name" value="HIS_KIN"/>
    <property type="match status" value="1"/>
</dbReference>
<keyword evidence="6" id="KW-0808">Transferase</keyword>
<dbReference type="InterPro" id="IPR003594">
    <property type="entry name" value="HATPase_dom"/>
</dbReference>
<dbReference type="GO" id="GO:0005886">
    <property type="term" value="C:plasma membrane"/>
    <property type="evidence" value="ECO:0007669"/>
    <property type="project" value="UniProtKB-SubCell"/>
</dbReference>
<keyword evidence="10" id="KW-0472">Membrane</keyword>
<dbReference type="InterPro" id="IPR050980">
    <property type="entry name" value="2C_sensor_his_kinase"/>
</dbReference>
<sequence length="405" mass="45696">MQRLFLQFYLFLLVLLIALGWSIEQLWQLWSKEELPPSVGLWQQQIELVMQQPVGEMPVLLALPAQVLPLDGVSFPAAEWQALEQGEVIPLFGQQNELYLFARQQQQLWQFGPVQLESPSPLRLWLTLLFFVLLGIAVALWLWPLARDIRQLQRDLSVVGRGKSSQVSLPSYSMLAPIADSVQQMQAQIQRLLSLQKEMTHAVSHELRTPLARLSFALEMASQLSDRERQLMQQDVLVLQRLVDEMLDYARLEVAMPQLRPVPVDLTELLQSLQEQLALLPGPAIELAVPQPCYCRADGHYLERALVNLLQNAKGFAHSRILVTVELKSSQLWLHVDDDGPGVPDALQQEITKPFQRLDQSRRAGTGGFGLGLAIVSRIMEWHQGRLAIGQSPLGGARFSLVLKA</sequence>
<dbReference type="SMART" id="SM00387">
    <property type="entry name" value="HATPase_c"/>
    <property type="match status" value="1"/>
</dbReference>
<keyword evidence="9" id="KW-0067">ATP-binding</keyword>
<dbReference type="InterPro" id="IPR005467">
    <property type="entry name" value="His_kinase_dom"/>
</dbReference>
<evidence type="ECO:0000256" key="2">
    <source>
        <dbReference type="ARBA" id="ARBA00004651"/>
    </source>
</evidence>
<dbReference type="InterPro" id="IPR004358">
    <property type="entry name" value="Sig_transdc_His_kin-like_C"/>
</dbReference>
<dbReference type="EMBL" id="FNRM01000005">
    <property type="protein sequence ID" value="SEA72590.1"/>
    <property type="molecule type" value="Genomic_DNA"/>
</dbReference>
<dbReference type="CDD" id="cd00082">
    <property type="entry name" value="HisKA"/>
    <property type="match status" value="1"/>
</dbReference>
<dbReference type="Pfam" id="PF00512">
    <property type="entry name" value="HisKA"/>
    <property type="match status" value="1"/>
</dbReference>